<proteinExistence type="predicted"/>
<dbReference type="InterPro" id="IPR010321">
    <property type="entry name" value="DUF922"/>
</dbReference>
<dbReference type="EMBL" id="CP154834">
    <property type="protein sequence ID" value="XAO72920.1"/>
    <property type="molecule type" value="Genomic_DNA"/>
</dbReference>
<name>A0AAU6WLK0_9FLAO</name>
<dbReference type="Pfam" id="PF06037">
    <property type="entry name" value="DUF922"/>
    <property type="match status" value="1"/>
</dbReference>
<evidence type="ECO:0000313" key="2">
    <source>
        <dbReference type="Proteomes" id="UP001463665"/>
    </source>
</evidence>
<keyword evidence="2" id="KW-1185">Reference proteome</keyword>
<sequence>MGRRKKLNWNNFKSRVNNQRGANVVAYTNCGWSYSYVKSSNPKAPVKITIETIFNEDKSWKDDKRINDYVLLHEQKHFDVAEVFARKLRKETSEKIKTGADFDKYFKLIYNSILKEYQDFQRAYDGETKNGMIEEKQSEYNRMIAEELENYKSFKTS</sequence>
<organism evidence="1 2">
    <name type="scientific">Chryseobacterium endophyticum</name>
    <dbReference type="NCBI Taxonomy" id="1854762"/>
    <lineage>
        <taxon>Bacteria</taxon>
        <taxon>Pseudomonadati</taxon>
        <taxon>Bacteroidota</taxon>
        <taxon>Flavobacteriia</taxon>
        <taxon>Flavobacteriales</taxon>
        <taxon>Weeksellaceae</taxon>
        <taxon>Chryseobacterium group</taxon>
        <taxon>Chryseobacterium</taxon>
    </lineage>
</organism>
<evidence type="ECO:0000313" key="1">
    <source>
        <dbReference type="EMBL" id="XAO72920.1"/>
    </source>
</evidence>
<reference evidence="1 2" key="1">
    <citation type="submission" date="2024-04" db="EMBL/GenBank/DDBJ databases">
        <title>Genome sequencing and assembly of rice foliar adapted Chryseobacterium endophyticum OsEnb-ALM-A6.</title>
        <authorList>
            <person name="Kumar S."/>
            <person name="Javed M."/>
            <person name="Chouhan V."/>
            <person name="Charishma K."/>
            <person name="Patel A."/>
            <person name="Kumar M."/>
            <person name="Sahu K.P."/>
            <person name="Kumar A."/>
        </authorList>
    </citation>
    <scope>NUCLEOTIDE SEQUENCE [LARGE SCALE GENOMIC DNA]</scope>
    <source>
        <strain evidence="1 2">OsEnb-ALM-A6</strain>
    </source>
</reference>
<dbReference type="RefSeq" id="WP_345765609.1">
    <property type="nucleotide sequence ID" value="NZ_CP154834.1"/>
</dbReference>
<protein>
    <submittedName>
        <fullName evidence="1">DUF922 domain-containing protein</fullName>
    </submittedName>
</protein>
<dbReference type="AlphaFoldDB" id="A0AAU6WLK0"/>
<dbReference type="Proteomes" id="UP001463665">
    <property type="component" value="Chromosome"/>
</dbReference>
<accession>A0AAU6WLK0</accession>
<gene>
    <name evidence="1" type="ORF">AAFP95_13790</name>
</gene>